<sequence>MTAFLNSLTSITKDEQLRRSQIGLGLQLSSPLINTPNAMCQFQLSLASPDMSKPTLKTLVCLQTKLGKLYIPANQAEPFLNALSSTPFTLISEPETEQRKERGQEKKRESIEHQWFTELYVQNLDPLFLSIFGDIHQSRPQQDDMALLSAYELNWKVGELTGLTRLFLNDHVLNHLLTSGNWHYDKSHHLGSLALSIPVTLGSTSLTHSELSELHKGDILVLEDQTFDVSGSGVLSFPTHTFAVSAIDNGTNQSFQVTHINKGS</sequence>
<dbReference type="OrthoDB" id="6516509at2"/>
<keyword evidence="2" id="KW-1185">Reference proteome</keyword>
<dbReference type="KEGG" id="mme:Marme_1073"/>
<evidence type="ECO:0008006" key="3">
    <source>
        <dbReference type="Google" id="ProtNLM"/>
    </source>
</evidence>
<evidence type="ECO:0000313" key="2">
    <source>
        <dbReference type="Proteomes" id="UP000001062"/>
    </source>
</evidence>
<dbReference type="Proteomes" id="UP000001062">
    <property type="component" value="Chromosome"/>
</dbReference>
<proteinExistence type="predicted"/>
<dbReference type="PATRIC" id="fig|717774.3.peg.1113"/>
<dbReference type="AlphaFoldDB" id="F2JTD0"/>
<dbReference type="HOGENOM" id="CLU_1052939_0_0_6"/>
<name>F2JTD0_MARM1</name>
<dbReference type="STRING" id="717774.Marme_1073"/>
<accession>F2JTD0</accession>
<protein>
    <recommendedName>
        <fullName evidence="3">Surface presentation of antigens (SPOA) protein</fullName>
    </recommendedName>
</protein>
<dbReference type="EMBL" id="CP002583">
    <property type="protein sequence ID" value="ADZ90348.1"/>
    <property type="molecule type" value="Genomic_DNA"/>
</dbReference>
<organism evidence="1 2">
    <name type="scientific">Marinomonas mediterranea (strain ATCC 700492 / JCM 21426 / NBRC 103028 / MMB-1)</name>
    <dbReference type="NCBI Taxonomy" id="717774"/>
    <lineage>
        <taxon>Bacteria</taxon>
        <taxon>Pseudomonadati</taxon>
        <taxon>Pseudomonadota</taxon>
        <taxon>Gammaproteobacteria</taxon>
        <taxon>Oceanospirillales</taxon>
        <taxon>Oceanospirillaceae</taxon>
        <taxon>Marinomonas</taxon>
    </lineage>
</organism>
<gene>
    <name evidence="1" type="ordered locus">Marme_1073</name>
</gene>
<evidence type="ECO:0000313" key="1">
    <source>
        <dbReference type="EMBL" id="ADZ90348.1"/>
    </source>
</evidence>
<dbReference type="RefSeq" id="WP_013660253.1">
    <property type="nucleotide sequence ID" value="NC_015276.1"/>
</dbReference>
<reference evidence="1 2" key="1">
    <citation type="journal article" date="2012" name="Stand. Genomic Sci.">
        <title>Complete genome sequence of the melanogenic marine bacterium Marinomonas mediterranea type strain (MMB-1(T)).</title>
        <authorList>
            <person name="Lucas-Elio P."/>
            <person name="Goodwin L."/>
            <person name="Woyke T."/>
            <person name="Pitluck S."/>
            <person name="Nolan M."/>
            <person name="Kyrpides N.C."/>
            <person name="Detter J.C."/>
            <person name="Copeland A."/>
            <person name="Teshima H."/>
            <person name="Bruce D."/>
            <person name="Detter C."/>
            <person name="Tapia R."/>
            <person name="Han S."/>
            <person name="Land M.L."/>
            <person name="Ivanova N."/>
            <person name="Mikhailova N."/>
            <person name="Johnston A.W."/>
            <person name="Sanchez-Amat A."/>
        </authorList>
    </citation>
    <scope>NUCLEOTIDE SEQUENCE [LARGE SCALE GENOMIC DNA]</scope>
    <source>
        <strain evidence="2">ATCC 700492 / JCM 21426 / NBRC 103028 / MMB-1</strain>
    </source>
</reference>